<dbReference type="Pfam" id="PF13360">
    <property type="entry name" value="PQQ_2"/>
    <property type="match status" value="3"/>
</dbReference>
<dbReference type="InterPro" id="IPR011635">
    <property type="entry name" value="CARDB"/>
</dbReference>
<name>A0A1I4PG28_9EURY</name>
<dbReference type="InterPro" id="IPR018391">
    <property type="entry name" value="PQQ_b-propeller_rpt"/>
</dbReference>
<evidence type="ECO:0000313" key="3">
    <source>
        <dbReference type="EMBL" id="SFM26476.1"/>
    </source>
</evidence>
<gene>
    <name evidence="3" type="ORF">SAMN04488696_0624</name>
</gene>
<keyword evidence="4" id="KW-1185">Reference proteome</keyword>
<dbReference type="AlphaFoldDB" id="A0A1I4PG28"/>
<evidence type="ECO:0000313" key="4">
    <source>
        <dbReference type="Proteomes" id="UP000198535"/>
    </source>
</evidence>
<dbReference type="InterPro" id="IPR015943">
    <property type="entry name" value="WD40/YVTN_repeat-like_dom_sf"/>
</dbReference>
<feature type="domain" description="Pyrrolo-quinoline quinone repeat" evidence="2">
    <location>
        <begin position="181"/>
        <end position="415"/>
    </location>
</feature>
<dbReference type="Pfam" id="PF07705">
    <property type="entry name" value="CARDB"/>
    <property type="match status" value="2"/>
</dbReference>
<dbReference type="Proteomes" id="UP000198535">
    <property type="component" value="Unassembled WGS sequence"/>
</dbReference>
<reference evidence="4" key="1">
    <citation type="submission" date="2016-10" db="EMBL/GenBank/DDBJ databases">
        <authorList>
            <person name="Varghese N."/>
            <person name="Submissions S."/>
        </authorList>
    </citation>
    <scope>NUCLEOTIDE SEQUENCE [LARGE SCALE GENOMIC DNA]</scope>
    <source>
        <strain evidence="4">Mob M</strain>
    </source>
</reference>
<dbReference type="SUPFAM" id="SSF50998">
    <property type="entry name" value="Quinoprotein alcohol dehydrogenase-like"/>
    <property type="match status" value="3"/>
</dbReference>
<dbReference type="EMBL" id="FOUJ01000001">
    <property type="protein sequence ID" value="SFM26476.1"/>
    <property type="molecule type" value="Genomic_DNA"/>
</dbReference>
<feature type="domain" description="CARDB" evidence="1">
    <location>
        <begin position="529"/>
        <end position="625"/>
    </location>
</feature>
<accession>A0A1I4PG28</accession>
<dbReference type="SMART" id="SM00564">
    <property type="entry name" value="PQQ"/>
    <property type="match status" value="11"/>
</dbReference>
<organism evidence="3 4">
    <name type="scientific">Methanolobus profundi</name>
    <dbReference type="NCBI Taxonomy" id="487685"/>
    <lineage>
        <taxon>Archaea</taxon>
        <taxon>Methanobacteriati</taxon>
        <taxon>Methanobacteriota</taxon>
        <taxon>Stenosarchaea group</taxon>
        <taxon>Methanomicrobia</taxon>
        <taxon>Methanosarcinales</taxon>
        <taxon>Methanosarcinaceae</taxon>
        <taxon>Methanolobus</taxon>
    </lineage>
</organism>
<dbReference type="Gene3D" id="2.60.40.10">
    <property type="entry name" value="Immunoglobulins"/>
    <property type="match status" value="2"/>
</dbReference>
<sequence length="1095" mass="118996">MAKISKTTTFIISLAIILLFISPAMAEETTDASWHQFHKDLAHAGSSTSDTPDSNTVTWISPNVSAIGASSPVIADGMVFVNCANPESTSSECWITALDLDDGTFLWNTSMGEREWGSWASPAYHDGKVFTSLGKVTKCLYASNGTEIWSFTTEEASCNGSPAIADGKVFVNDWQGGHYYCLNEVDGTEIWNFPIYGASETGGTSTGKAQGTVAYVDGLVYMTSGCDQNIIDDVLTEGFLYCVDADTGEEYWNQTFEHNVYCSPAVVDGVVYLTTYNFYGTGDVYAVDASNGDILWQEDIWRTDSTPAVAYGNVYTSGGYQRGKVFCRNASNGDLLWETDGNDIGGWTLSVAVADGKVFAGAQKKYSDDSFDYEGIYVLDATNGDILWSNENGGSCPAIYDGTVFTIAEGGRVVAYGGGSETVDITAEMSSITNSYLGIEQDIDITILNEGSTFANDVLISLKIDNVEIANQTISCVGGGSSQDITFTWLPESVKTYDVEVFVDPLDNIIETDESNNDVSISVTVLDGNPDLVPVSITPDQIYINQPYEMTATVSNTGYDVAESFVVEIKDGSDLVESKTISSLGPGEVEQFTFTWTASSTGFVYLSMNVDSTDMVVEESDSNNADSYGIDVEASTAIEVLQSTDWAQFQLNWLRNGTVGSYAAQEAVEEWSASGFNGEIDVTPVIVDDTVYVIASSGSVCAYDKNDGSLTWKKETESSMHKSTPAYGDGNIFVATAQGDLYSFDSSTGYKRWSVSVTNSSFESPVTYYDHRIYVADGLSGDVGTKYYYCYDDLGNLVWKYGNNNSAGFIWNGAVIVGDYLVYPVFEGRLVSLDRVTGDLVDEVNLSLSSDVSFAQADPGNFRSSVSYCGGYLYTTSERGDNGYLWKVGFDGSTGSFLNSGWSVDQGFSTSTPAILNGRVYVGQGEHGVTGKLNCFDDSTGTLLWDYSVDKGVKSSPAIATYYDSEDEVDRTLVYFTEAQNDGSMFCIMDMGDYADTVWEYNPEDDDGYILQGAAISDGLVYFGTDGGKLYCIGSDWNPWDDVRSAEGRNIAIDEVIEAYNCWRNDDLAPYTDYGVSIDDVISMYNAWRYNTPMA</sequence>
<dbReference type="Gene3D" id="2.40.128.630">
    <property type="match status" value="2"/>
</dbReference>
<dbReference type="PANTHER" id="PTHR34512">
    <property type="entry name" value="CELL SURFACE PROTEIN"/>
    <property type="match status" value="1"/>
</dbReference>
<dbReference type="InterPro" id="IPR002372">
    <property type="entry name" value="PQQ_rpt_dom"/>
</dbReference>
<dbReference type="Gene3D" id="2.40.10.480">
    <property type="match status" value="1"/>
</dbReference>
<dbReference type="STRING" id="487685.SAMN04488696_0624"/>
<feature type="domain" description="Pyrrolo-quinoline quinone repeat" evidence="2">
    <location>
        <begin position="902"/>
        <end position="1032"/>
    </location>
</feature>
<evidence type="ECO:0000259" key="2">
    <source>
        <dbReference type="Pfam" id="PF13360"/>
    </source>
</evidence>
<dbReference type="InterPro" id="IPR013783">
    <property type="entry name" value="Ig-like_fold"/>
</dbReference>
<feature type="domain" description="Pyrrolo-quinoline quinone repeat" evidence="2">
    <location>
        <begin position="700"/>
        <end position="848"/>
    </location>
</feature>
<proteinExistence type="predicted"/>
<protein>
    <submittedName>
        <fullName evidence="3">Outer membrane protein assembly factor BamB, contains PQQ-like beta-propeller repeat</fullName>
    </submittedName>
</protein>
<dbReference type="InterPro" id="IPR011047">
    <property type="entry name" value="Quinoprotein_ADH-like_sf"/>
</dbReference>
<dbReference type="Gene3D" id="2.130.10.10">
    <property type="entry name" value="YVTN repeat-like/Quinoprotein amine dehydrogenase"/>
    <property type="match status" value="2"/>
</dbReference>
<evidence type="ECO:0000259" key="1">
    <source>
        <dbReference type="Pfam" id="PF07705"/>
    </source>
</evidence>
<feature type="domain" description="CARDB" evidence="1">
    <location>
        <begin position="429"/>
        <end position="519"/>
    </location>
</feature>
<dbReference type="PANTHER" id="PTHR34512:SF30">
    <property type="entry name" value="OUTER MEMBRANE PROTEIN ASSEMBLY FACTOR BAMB"/>
    <property type="match status" value="1"/>
</dbReference>